<evidence type="ECO:0000313" key="4">
    <source>
        <dbReference type="Proteomes" id="UP000050360"/>
    </source>
</evidence>
<gene>
    <name evidence="3" type="ORF">MPEBLZ_00915</name>
</gene>
<feature type="transmembrane region" description="Helical" evidence="1">
    <location>
        <begin position="264"/>
        <end position="282"/>
    </location>
</feature>
<feature type="transmembrane region" description="Helical" evidence="1">
    <location>
        <begin position="139"/>
        <end position="157"/>
    </location>
</feature>
<keyword evidence="1" id="KW-0812">Transmembrane</keyword>
<protein>
    <submittedName>
        <fullName evidence="3">Cytochrome C and Quinol oxidase polypeptide I</fullName>
    </submittedName>
</protein>
<keyword evidence="1" id="KW-1133">Transmembrane helix</keyword>
<accession>A0A0P7ZKE4</accession>
<dbReference type="PANTHER" id="PTHR10422:SF43">
    <property type="entry name" value="NITRIC OXIDE REDUCTASE SUBUNIT B"/>
    <property type="match status" value="1"/>
</dbReference>
<dbReference type="PANTHER" id="PTHR10422">
    <property type="entry name" value="CYTOCHROME C OXIDASE SUBUNIT 1"/>
    <property type="match status" value="1"/>
</dbReference>
<dbReference type="GO" id="GO:0020037">
    <property type="term" value="F:heme binding"/>
    <property type="evidence" value="ECO:0007669"/>
    <property type="project" value="InterPro"/>
</dbReference>
<organism evidence="3 4">
    <name type="scientific">Candidatus Methanoperedens nitratireducens</name>
    <dbReference type="NCBI Taxonomy" id="1392998"/>
    <lineage>
        <taxon>Archaea</taxon>
        <taxon>Methanobacteriati</taxon>
        <taxon>Methanobacteriota</taxon>
        <taxon>Stenosarchaea group</taxon>
        <taxon>Methanomicrobia</taxon>
        <taxon>Methanosarcinales</taxon>
        <taxon>ANME-2 cluster</taxon>
        <taxon>Candidatus Methanoperedentaceae</taxon>
        <taxon>Candidatus Methanoperedens</taxon>
    </lineage>
</organism>
<reference evidence="3 4" key="1">
    <citation type="submission" date="2015-09" db="EMBL/GenBank/DDBJ databases">
        <title>A metagenomics-based metabolic model of nitrate-dependent anaerobic oxidation of methane by Methanoperedens-like archaea.</title>
        <authorList>
            <person name="Arshad A."/>
            <person name="Speth D.R."/>
            <person name="De Graaf R.M."/>
            <person name="Op Den Camp H.J."/>
            <person name="Jetten M.S."/>
            <person name="Welte C.U."/>
        </authorList>
    </citation>
    <scope>NUCLEOTIDE SEQUENCE [LARGE SCALE GENOMIC DNA]</scope>
</reference>
<dbReference type="PATRIC" id="fig|1719120.3.peg.991"/>
<dbReference type="GO" id="GO:0022904">
    <property type="term" value="P:respiratory electron transport chain"/>
    <property type="evidence" value="ECO:0007669"/>
    <property type="project" value="TreeGrafter"/>
</dbReference>
<feature type="transmembrane region" description="Helical" evidence="1">
    <location>
        <begin position="164"/>
        <end position="182"/>
    </location>
</feature>
<dbReference type="PROSITE" id="PS50855">
    <property type="entry name" value="COX1"/>
    <property type="match status" value="1"/>
</dbReference>
<feature type="transmembrane region" description="Helical" evidence="1">
    <location>
        <begin position="202"/>
        <end position="224"/>
    </location>
</feature>
<dbReference type="GO" id="GO:0016020">
    <property type="term" value="C:membrane"/>
    <property type="evidence" value="ECO:0007669"/>
    <property type="project" value="InterPro"/>
</dbReference>
<dbReference type="AlphaFoldDB" id="A0A0P7ZKE4"/>
<evidence type="ECO:0000259" key="2">
    <source>
        <dbReference type="PROSITE" id="PS50855"/>
    </source>
</evidence>
<feature type="transmembrane region" description="Helical" evidence="1">
    <location>
        <begin position="380"/>
        <end position="405"/>
    </location>
</feature>
<dbReference type="GO" id="GO:0009060">
    <property type="term" value="P:aerobic respiration"/>
    <property type="evidence" value="ECO:0007669"/>
    <property type="project" value="InterPro"/>
</dbReference>
<feature type="transmembrane region" description="Helical" evidence="1">
    <location>
        <begin position="344"/>
        <end position="364"/>
    </location>
</feature>
<feature type="transmembrane region" description="Helical" evidence="1">
    <location>
        <begin position="20"/>
        <end position="43"/>
    </location>
</feature>
<feature type="transmembrane region" description="Helical" evidence="1">
    <location>
        <begin position="101"/>
        <end position="119"/>
    </location>
</feature>
<keyword evidence="1" id="KW-0472">Membrane</keyword>
<feature type="transmembrane region" description="Helical" evidence="1">
    <location>
        <begin position="236"/>
        <end position="258"/>
    </location>
</feature>
<dbReference type="GO" id="GO:0004129">
    <property type="term" value="F:cytochrome-c oxidase activity"/>
    <property type="evidence" value="ECO:0007669"/>
    <property type="project" value="InterPro"/>
</dbReference>
<evidence type="ECO:0000313" key="3">
    <source>
        <dbReference type="EMBL" id="KPQ44495.1"/>
    </source>
</evidence>
<comment type="caution">
    <text evidence="3">The sequence shown here is derived from an EMBL/GenBank/DDBJ whole genome shotgun (WGS) entry which is preliminary data.</text>
</comment>
<sequence>MTRGLETMSEYPSKIKTRKYFIAAILLFIVQMLLGLVMSVNFLARDSSTNLPLTFDILKALHLNLMVLWLLLGFIGGLYYLLPVETGRDIKHPRLIDMQFWFLLLIGIGIIISEIFFTGRNWWLVEGREYLEAGRVWDLLLTAGLLSVVYNVIATILESKNKLSSPILVLAAGAIGSILMYVPGEIWFDSIVAAEYFRWWVVHYWVEASFELIAAGVIALILLAMTQVRREIIEKYLAIEVALILLTGIIGQGHHYYWIGTPGVWIFLGGLFSALQPVPLFLMVWSAYKDLKENKKPILNKVVLYMIIGATIGNFVGAGLWGFLHTLPQINFFTHGTQITSSHAHFATPGTYLLLVIGIAYLAIPEISGKLNFSQYRGKIGFWLLVIGFLNMIIALMIAGVIQVYQQRVEGLGFMSVQNTLLPYFGWRLIGGLIAFAGGLLIAYDLILISTIKVKVERNNINKEI</sequence>
<dbReference type="GO" id="GO:0015990">
    <property type="term" value="P:electron transport coupled proton transport"/>
    <property type="evidence" value="ECO:0007669"/>
    <property type="project" value="TreeGrafter"/>
</dbReference>
<dbReference type="EMBL" id="LKCM01000079">
    <property type="protein sequence ID" value="KPQ44495.1"/>
    <property type="molecule type" value="Genomic_DNA"/>
</dbReference>
<feature type="domain" description="Cytochrome oxidase subunit I profile" evidence="2">
    <location>
        <begin position="20"/>
        <end position="465"/>
    </location>
</feature>
<dbReference type="Gene3D" id="1.20.210.10">
    <property type="entry name" value="Cytochrome c oxidase-like, subunit I domain"/>
    <property type="match status" value="1"/>
</dbReference>
<dbReference type="Pfam" id="PF00115">
    <property type="entry name" value="COX1"/>
    <property type="match status" value="1"/>
</dbReference>
<dbReference type="InterPro" id="IPR036927">
    <property type="entry name" value="Cyt_c_oxase-like_su1_sf"/>
</dbReference>
<evidence type="ECO:0000256" key="1">
    <source>
        <dbReference type="SAM" id="Phobius"/>
    </source>
</evidence>
<feature type="transmembrane region" description="Helical" evidence="1">
    <location>
        <begin position="425"/>
        <end position="449"/>
    </location>
</feature>
<feature type="transmembrane region" description="Helical" evidence="1">
    <location>
        <begin position="302"/>
        <end position="324"/>
    </location>
</feature>
<dbReference type="Proteomes" id="UP000050360">
    <property type="component" value="Unassembled WGS sequence"/>
</dbReference>
<dbReference type="SUPFAM" id="SSF81442">
    <property type="entry name" value="Cytochrome c oxidase subunit I-like"/>
    <property type="match status" value="1"/>
</dbReference>
<feature type="transmembrane region" description="Helical" evidence="1">
    <location>
        <begin position="63"/>
        <end position="81"/>
    </location>
</feature>
<proteinExistence type="predicted"/>
<dbReference type="InterPro" id="IPR000883">
    <property type="entry name" value="Cyt_C_Oxase_1"/>
</dbReference>
<name>A0A0P7ZKE4_9EURY</name>
<dbReference type="InterPro" id="IPR023616">
    <property type="entry name" value="Cyt_c_oxase-like_su1_dom"/>
</dbReference>